<dbReference type="EMBL" id="JAIUJR010000011">
    <property type="protein sequence ID" value="MCA0133691.1"/>
    <property type="molecule type" value="Genomic_DNA"/>
</dbReference>
<sequence length="296" mass="34312">MIKWRSKCLVLQVILIFCCTHIVQAQLTDLAKLEYSFIPSSRSEDQYTRLRASLNYPIKIKDTDYLLVGGEYNRILLNLEDEYPFNTNELKILHVIDFNLGYTFKWNNDWRLGLTVNPRIASTLTTTLKGDDLFLNGGIFAIKDRTDATDIERPYRLVLGLTYNTTAGIPFPLPFVSYYRKVNAKWSFNAGIPKSNLKYFFDEKNMLQLFSGLDGYFANIQQPIDVNGQLVNNISLSVAVAGVGYEYFFTKNLVAYTYFGYTFRLRNVLRNRDREEIFGLNELNAFYLRTGIKFKI</sequence>
<keyword evidence="1" id="KW-0732">Signal</keyword>
<comment type="caution">
    <text evidence="3">The sequence shown here is derived from an EMBL/GenBank/DDBJ whole genome shotgun (WGS) entry which is preliminary data.</text>
</comment>
<organism evidence="3 4">
    <name type="scientific">Winogradskyella alexanderae</name>
    <dbReference type="NCBI Taxonomy" id="2877123"/>
    <lineage>
        <taxon>Bacteria</taxon>
        <taxon>Pseudomonadati</taxon>
        <taxon>Bacteroidota</taxon>
        <taxon>Flavobacteriia</taxon>
        <taxon>Flavobacteriales</taxon>
        <taxon>Flavobacteriaceae</taxon>
        <taxon>Winogradskyella</taxon>
    </lineage>
</organism>
<dbReference type="InterPro" id="IPR046235">
    <property type="entry name" value="DUF6268"/>
</dbReference>
<evidence type="ECO:0000313" key="4">
    <source>
        <dbReference type="Proteomes" id="UP001198901"/>
    </source>
</evidence>
<name>A0ABS7XXZ9_9FLAO</name>
<feature type="domain" description="DUF6268" evidence="2">
    <location>
        <begin position="92"/>
        <end position="295"/>
    </location>
</feature>
<evidence type="ECO:0000313" key="3">
    <source>
        <dbReference type="EMBL" id="MCA0133691.1"/>
    </source>
</evidence>
<gene>
    <name evidence="3" type="ORF">LBU54_13930</name>
</gene>
<accession>A0ABS7XXZ9</accession>
<feature type="chain" id="PRO_5046545030" evidence="1">
    <location>
        <begin position="26"/>
        <end position="296"/>
    </location>
</feature>
<feature type="signal peptide" evidence="1">
    <location>
        <begin position="1"/>
        <end position="25"/>
    </location>
</feature>
<reference evidence="4" key="1">
    <citation type="submission" date="2023-07" db="EMBL/GenBank/DDBJ databases">
        <authorList>
            <person name="Yue Y."/>
        </authorList>
    </citation>
    <scope>NUCLEOTIDE SEQUENCE [LARGE SCALE GENOMIC DNA]</scope>
    <source>
        <strain evidence="4">D23</strain>
    </source>
</reference>
<evidence type="ECO:0000256" key="1">
    <source>
        <dbReference type="SAM" id="SignalP"/>
    </source>
</evidence>
<dbReference type="Pfam" id="PF19783">
    <property type="entry name" value="DUF6268"/>
    <property type="match status" value="1"/>
</dbReference>
<dbReference type="Gene3D" id="2.40.160.60">
    <property type="entry name" value="Outer membrane protein transport protein (OMPP1/FadL/TodX)"/>
    <property type="match status" value="1"/>
</dbReference>
<keyword evidence="4" id="KW-1185">Reference proteome</keyword>
<evidence type="ECO:0000259" key="2">
    <source>
        <dbReference type="Pfam" id="PF19783"/>
    </source>
</evidence>
<protein>
    <submittedName>
        <fullName evidence="3">DUF6268 family outer membrane beta-barrel protein</fullName>
    </submittedName>
</protein>
<dbReference type="Proteomes" id="UP001198901">
    <property type="component" value="Unassembled WGS sequence"/>
</dbReference>
<proteinExistence type="predicted"/>